<feature type="region of interest" description="Disordered" evidence="8">
    <location>
        <begin position="1"/>
        <end position="184"/>
    </location>
</feature>
<dbReference type="Pfam" id="PF25812">
    <property type="entry name" value="RAD24_helical"/>
    <property type="match status" value="1"/>
</dbReference>
<keyword evidence="11" id="KW-1185">Reference proteome</keyword>
<keyword evidence="3" id="KW-0547">Nucleotide-binding</keyword>
<feature type="region of interest" description="Disordered" evidence="8">
    <location>
        <begin position="517"/>
        <end position="538"/>
    </location>
</feature>
<feature type="compositionally biased region" description="Acidic residues" evidence="8">
    <location>
        <begin position="800"/>
        <end position="811"/>
    </location>
</feature>
<dbReference type="AlphaFoldDB" id="A0A9P4RA74"/>
<evidence type="ECO:0000256" key="1">
    <source>
        <dbReference type="ARBA" id="ARBA00004123"/>
    </source>
</evidence>
<dbReference type="Gene3D" id="3.40.50.300">
    <property type="entry name" value="P-loop containing nucleotide triphosphate hydrolases"/>
    <property type="match status" value="1"/>
</dbReference>
<feature type="compositionally biased region" description="Low complexity" evidence="8">
    <location>
        <begin position="57"/>
        <end position="73"/>
    </location>
</feature>
<evidence type="ECO:0000259" key="9">
    <source>
        <dbReference type="Pfam" id="PF25812"/>
    </source>
</evidence>
<comment type="caution">
    <text evidence="10">The sequence shown here is derived from an EMBL/GenBank/DDBJ whole genome shotgun (WGS) entry which is preliminary data.</text>
</comment>
<keyword evidence="7" id="KW-0131">Cell cycle</keyword>
<feature type="region of interest" description="Disordered" evidence="8">
    <location>
        <begin position="791"/>
        <end position="846"/>
    </location>
</feature>
<dbReference type="GO" id="GO:0005634">
    <property type="term" value="C:nucleus"/>
    <property type="evidence" value="ECO:0007669"/>
    <property type="project" value="UniProtKB-SubCell"/>
</dbReference>
<evidence type="ECO:0000256" key="5">
    <source>
        <dbReference type="ARBA" id="ARBA00022840"/>
    </source>
</evidence>
<dbReference type="EMBL" id="ML996105">
    <property type="protein sequence ID" value="KAF2739266.1"/>
    <property type="molecule type" value="Genomic_DNA"/>
</dbReference>
<feature type="domain" description="Checkpoint protein RAD24-like helical bundle" evidence="9">
    <location>
        <begin position="500"/>
        <end position="626"/>
    </location>
</feature>
<dbReference type="InterPro" id="IPR057927">
    <property type="entry name" value="RAD24-like_helical"/>
</dbReference>
<feature type="compositionally biased region" description="Basic and acidic residues" evidence="8">
    <location>
        <begin position="835"/>
        <end position="846"/>
    </location>
</feature>
<organism evidence="10 11">
    <name type="scientific">Polyplosphaeria fusca</name>
    <dbReference type="NCBI Taxonomy" id="682080"/>
    <lineage>
        <taxon>Eukaryota</taxon>
        <taxon>Fungi</taxon>
        <taxon>Dikarya</taxon>
        <taxon>Ascomycota</taxon>
        <taxon>Pezizomycotina</taxon>
        <taxon>Dothideomycetes</taxon>
        <taxon>Pleosporomycetidae</taxon>
        <taxon>Pleosporales</taxon>
        <taxon>Tetraplosphaeriaceae</taxon>
        <taxon>Polyplosphaeria</taxon>
    </lineage>
</organism>
<dbReference type="Pfam" id="PF03215">
    <property type="entry name" value="Rad17"/>
    <property type="match status" value="1"/>
</dbReference>
<sequence>MGKPRAARKQPVVVSSDDEYASNSPPPKRPKRGTLMSISQNGAREDSKSQTRRVAAPKRPASASSTKSPAKSPAKPKPIYKPITSFFSAVPASQTAPPTPSPEKPAGRTPFEDDDDILDSGDELPTTQRVPKPEPQAPLTVRKRSNDATATAKETLPKGSQRFLRAVNGSRNTPPPSLVRSETVDTRPWNEKYGPVTIDELAVHKKKVSDVRSWLSNVFSGQERKRLLLLKGPAGSGKTTTISLLSKELGIELQEWKNPVSSTSSSEGFVSVTAQFQDFVGRTGAFGSLAFDEPSQSRQSQPTPPTQSRQRQLILVEEFPNTFTRASSTVQSFRSSVLHYLAANTPSATTFFSSKPDTDQQVTPIVMIVSETLLSTNTAAADSFTAHRLLGPEILTHPSVTVIEFNPIAPTFMSKALDQIVLKEARRSGRRKTPGPQVIQRLTELGDIRSAISSLEFLCLRGDEDDGWGARVNFTKKKGAKDVAMTKMEQESLEMVTQRESTLGIFHAVGRVVHNKRLAEDSSQPQPPNWFPERRRPKPSEVQLETLIDELGTDTQTFVAALHENYVLSTTGADSEETMDSIEGCIDALSDTDLLSPDRFGNGFARRIMSGTGADVLRQDEMSFQVSVRGLLYNLPHPVKRVAPPPGVMGKNNARGNAFVMYYPASLRIWRQQEEIGDLVDMWISRIQNGELTAPGLNISQPTLARAGGVESWRRNASLSESKSNSAQKPTSSKPTLDTPPPVLLGSGGSARYEMLLERLPYLPTILRKSFLMPSPAASAIRDIRKITSFSGSTINTSPDDNEDDEAESQEQEQWATDKPGPETPRKKQRTMGIRSKEKKDSELLGEIMDKDVANLVLSDDDIED</sequence>
<evidence type="ECO:0000256" key="2">
    <source>
        <dbReference type="ARBA" id="ARBA00006168"/>
    </source>
</evidence>
<dbReference type="GO" id="GO:0005524">
    <property type="term" value="F:ATP binding"/>
    <property type="evidence" value="ECO:0007669"/>
    <property type="project" value="UniProtKB-KW"/>
</dbReference>
<gene>
    <name evidence="10" type="ORF">EJ04DRAFT_508972</name>
</gene>
<proteinExistence type="inferred from homology"/>
<evidence type="ECO:0000313" key="10">
    <source>
        <dbReference type="EMBL" id="KAF2739266.1"/>
    </source>
</evidence>
<feature type="region of interest" description="Disordered" evidence="8">
    <location>
        <begin position="711"/>
        <end position="745"/>
    </location>
</feature>
<protein>
    <submittedName>
        <fullName evidence="10">Rad17-domain-containing protein</fullName>
    </submittedName>
</protein>
<dbReference type="GO" id="GO:0003682">
    <property type="term" value="F:chromatin binding"/>
    <property type="evidence" value="ECO:0007669"/>
    <property type="project" value="TreeGrafter"/>
</dbReference>
<name>A0A9P4RA74_9PLEO</name>
<evidence type="ECO:0000313" key="11">
    <source>
        <dbReference type="Proteomes" id="UP000799444"/>
    </source>
</evidence>
<dbReference type="GO" id="GO:0000077">
    <property type="term" value="P:DNA damage checkpoint signaling"/>
    <property type="evidence" value="ECO:0007669"/>
    <property type="project" value="TreeGrafter"/>
</dbReference>
<dbReference type="GO" id="GO:0033314">
    <property type="term" value="P:mitotic DNA replication checkpoint signaling"/>
    <property type="evidence" value="ECO:0007669"/>
    <property type="project" value="TreeGrafter"/>
</dbReference>
<evidence type="ECO:0000256" key="7">
    <source>
        <dbReference type="ARBA" id="ARBA00023306"/>
    </source>
</evidence>
<dbReference type="SUPFAM" id="SSF52540">
    <property type="entry name" value="P-loop containing nucleoside triphosphate hydrolases"/>
    <property type="match status" value="1"/>
</dbReference>
<dbReference type="OrthoDB" id="10265971at2759"/>
<feature type="compositionally biased region" description="Polar residues" evidence="8">
    <location>
        <begin position="715"/>
        <end position="736"/>
    </location>
</feature>
<accession>A0A9P4RA74</accession>
<dbReference type="PANTHER" id="PTHR12172">
    <property type="entry name" value="CELL CYCLE CHECKPOINT PROTEIN RAD17"/>
    <property type="match status" value="1"/>
</dbReference>
<dbReference type="InterPro" id="IPR027417">
    <property type="entry name" value="P-loop_NTPase"/>
</dbReference>
<feature type="region of interest" description="Disordered" evidence="8">
    <location>
        <begin position="290"/>
        <end position="311"/>
    </location>
</feature>
<comment type="subcellular location">
    <subcellularLocation>
        <location evidence="1">Nucleus</location>
    </subcellularLocation>
</comment>
<comment type="similarity">
    <text evidence="2">Belongs to the rad17/RAD24 family.</text>
</comment>
<keyword evidence="4" id="KW-0227">DNA damage</keyword>
<keyword evidence="5" id="KW-0067">ATP-binding</keyword>
<dbReference type="GO" id="GO:0003689">
    <property type="term" value="F:DNA clamp loader activity"/>
    <property type="evidence" value="ECO:0007669"/>
    <property type="project" value="TreeGrafter"/>
</dbReference>
<feature type="compositionally biased region" description="Low complexity" evidence="8">
    <location>
        <begin position="294"/>
        <end position="311"/>
    </location>
</feature>
<feature type="compositionally biased region" description="Acidic residues" evidence="8">
    <location>
        <begin position="112"/>
        <end position="122"/>
    </location>
</feature>
<dbReference type="InterPro" id="IPR004582">
    <property type="entry name" value="Checkpoint_prot_Rad17_Rad24"/>
</dbReference>
<dbReference type="Proteomes" id="UP000799444">
    <property type="component" value="Unassembled WGS sequence"/>
</dbReference>
<evidence type="ECO:0000256" key="8">
    <source>
        <dbReference type="SAM" id="MobiDB-lite"/>
    </source>
</evidence>
<reference evidence="10" key="1">
    <citation type="journal article" date="2020" name="Stud. Mycol.">
        <title>101 Dothideomycetes genomes: a test case for predicting lifestyles and emergence of pathogens.</title>
        <authorList>
            <person name="Haridas S."/>
            <person name="Albert R."/>
            <person name="Binder M."/>
            <person name="Bloem J."/>
            <person name="Labutti K."/>
            <person name="Salamov A."/>
            <person name="Andreopoulos B."/>
            <person name="Baker S."/>
            <person name="Barry K."/>
            <person name="Bills G."/>
            <person name="Bluhm B."/>
            <person name="Cannon C."/>
            <person name="Castanera R."/>
            <person name="Culley D."/>
            <person name="Daum C."/>
            <person name="Ezra D."/>
            <person name="Gonzalez J."/>
            <person name="Henrissat B."/>
            <person name="Kuo A."/>
            <person name="Liang C."/>
            <person name="Lipzen A."/>
            <person name="Lutzoni F."/>
            <person name="Magnuson J."/>
            <person name="Mondo S."/>
            <person name="Nolan M."/>
            <person name="Ohm R."/>
            <person name="Pangilinan J."/>
            <person name="Park H.-J."/>
            <person name="Ramirez L."/>
            <person name="Alfaro M."/>
            <person name="Sun H."/>
            <person name="Tritt A."/>
            <person name="Yoshinaga Y."/>
            <person name="Zwiers L.-H."/>
            <person name="Turgeon B."/>
            <person name="Goodwin S."/>
            <person name="Spatafora J."/>
            <person name="Crous P."/>
            <person name="Grigoriev I."/>
        </authorList>
    </citation>
    <scope>NUCLEOTIDE SEQUENCE</scope>
    <source>
        <strain evidence="10">CBS 125425</strain>
    </source>
</reference>
<evidence type="ECO:0000256" key="3">
    <source>
        <dbReference type="ARBA" id="ARBA00022741"/>
    </source>
</evidence>
<evidence type="ECO:0000256" key="4">
    <source>
        <dbReference type="ARBA" id="ARBA00022763"/>
    </source>
</evidence>
<keyword evidence="6" id="KW-0539">Nucleus</keyword>
<dbReference type="GO" id="GO:0006281">
    <property type="term" value="P:DNA repair"/>
    <property type="evidence" value="ECO:0007669"/>
    <property type="project" value="InterPro"/>
</dbReference>
<evidence type="ECO:0000256" key="6">
    <source>
        <dbReference type="ARBA" id="ARBA00023242"/>
    </source>
</evidence>
<dbReference type="PANTHER" id="PTHR12172:SF0">
    <property type="entry name" value="CELL CYCLE CHECKPOINT PROTEIN RAD17"/>
    <property type="match status" value="1"/>
</dbReference>